<proteinExistence type="predicted"/>
<name>A0A6H5HNC4_9HEMI</name>
<dbReference type="Proteomes" id="UP000479000">
    <property type="component" value="Unassembled WGS sequence"/>
</dbReference>
<keyword evidence="2" id="KW-1185">Reference proteome</keyword>
<evidence type="ECO:0000313" key="2">
    <source>
        <dbReference type="Proteomes" id="UP000479000"/>
    </source>
</evidence>
<sequence>VSRVTPTSPNAAIHAWKLDQGTSEPDISKAWNLHQCPTSPNASACLKALPASPSPTHRLTVPGVHTRRTDRQIFSGEE</sequence>
<protein>
    <submittedName>
        <fullName evidence="1">Uncharacterized protein</fullName>
    </submittedName>
</protein>
<accession>A0A6H5HNC4</accession>
<dbReference type="EMBL" id="CADCXU010032357">
    <property type="protein sequence ID" value="CAB0018256.1"/>
    <property type="molecule type" value="Genomic_DNA"/>
</dbReference>
<reference evidence="1 2" key="1">
    <citation type="submission" date="2020-02" db="EMBL/GenBank/DDBJ databases">
        <authorList>
            <person name="Ferguson B K."/>
        </authorList>
    </citation>
    <scope>NUCLEOTIDE SEQUENCE [LARGE SCALE GENOMIC DNA]</scope>
</reference>
<feature type="non-terminal residue" evidence="1">
    <location>
        <position position="1"/>
    </location>
</feature>
<organism evidence="1 2">
    <name type="scientific">Nesidiocoris tenuis</name>
    <dbReference type="NCBI Taxonomy" id="355587"/>
    <lineage>
        <taxon>Eukaryota</taxon>
        <taxon>Metazoa</taxon>
        <taxon>Ecdysozoa</taxon>
        <taxon>Arthropoda</taxon>
        <taxon>Hexapoda</taxon>
        <taxon>Insecta</taxon>
        <taxon>Pterygota</taxon>
        <taxon>Neoptera</taxon>
        <taxon>Paraneoptera</taxon>
        <taxon>Hemiptera</taxon>
        <taxon>Heteroptera</taxon>
        <taxon>Panheteroptera</taxon>
        <taxon>Cimicomorpha</taxon>
        <taxon>Miridae</taxon>
        <taxon>Dicyphina</taxon>
        <taxon>Nesidiocoris</taxon>
    </lineage>
</organism>
<evidence type="ECO:0000313" key="1">
    <source>
        <dbReference type="EMBL" id="CAB0018256.1"/>
    </source>
</evidence>
<dbReference type="AlphaFoldDB" id="A0A6H5HNC4"/>
<gene>
    <name evidence="1" type="ORF">NTEN_LOCUS22165</name>
</gene>